<evidence type="ECO:0000313" key="2">
    <source>
        <dbReference type="Proteomes" id="UP000663836"/>
    </source>
</evidence>
<dbReference type="Proteomes" id="UP000663836">
    <property type="component" value="Unassembled WGS sequence"/>
</dbReference>
<protein>
    <submittedName>
        <fullName evidence="1">Uncharacterized protein</fullName>
    </submittedName>
</protein>
<evidence type="ECO:0000313" key="1">
    <source>
        <dbReference type="EMBL" id="CAF4225873.1"/>
    </source>
</evidence>
<comment type="caution">
    <text evidence="1">The sequence shown here is derived from an EMBL/GenBank/DDBJ whole genome shotgun (WGS) entry which is preliminary data.</text>
</comment>
<proteinExistence type="predicted"/>
<reference evidence="1" key="1">
    <citation type="submission" date="2021-02" db="EMBL/GenBank/DDBJ databases">
        <authorList>
            <person name="Nowell W R."/>
        </authorList>
    </citation>
    <scope>NUCLEOTIDE SEQUENCE</scope>
</reference>
<gene>
    <name evidence="1" type="ORF">JBS370_LOCUS37650</name>
</gene>
<organism evidence="1 2">
    <name type="scientific">Rotaria sordida</name>
    <dbReference type="NCBI Taxonomy" id="392033"/>
    <lineage>
        <taxon>Eukaryota</taxon>
        <taxon>Metazoa</taxon>
        <taxon>Spiralia</taxon>
        <taxon>Gnathifera</taxon>
        <taxon>Rotifera</taxon>
        <taxon>Eurotatoria</taxon>
        <taxon>Bdelloidea</taxon>
        <taxon>Philodinida</taxon>
        <taxon>Philodinidae</taxon>
        <taxon>Rotaria</taxon>
    </lineage>
</organism>
<accession>A0A820D3J0</accession>
<name>A0A820D3J0_9BILA</name>
<dbReference type="EMBL" id="CAJOBD010017929">
    <property type="protein sequence ID" value="CAF4225873.1"/>
    <property type="molecule type" value="Genomic_DNA"/>
</dbReference>
<feature type="non-terminal residue" evidence="1">
    <location>
        <position position="13"/>
    </location>
</feature>
<sequence length="13" mass="1551">MDNDNQVWCIPTD</sequence>